<feature type="region of interest" description="Disordered" evidence="3">
    <location>
        <begin position="243"/>
        <end position="343"/>
    </location>
</feature>
<evidence type="ECO:0000256" key="3">
    <source>
        <dbReference type="SAM" id="MobiDB-lite"/>
    </source>
</evidence>
<keyword evidence="4" id="KW-1133">Transmembrane helix</keyword>
<dbReference type="EMBL" id="JAGKQM010000007">
    <property type="protein sequence ID" value="KAH0917189.1"/>
    <property type="molecule type" value="Genomic_DNA"/>
</dbReference>
<dbReference type="InterPro" id="IPR003653">
    <property type="entry name" value="Peptidase_C48_C"/>
</dbReference>
<evidence type="ECO:0000256" key="1">
    <source>
        <dbReference type="ARBA" id="ARBA00022670"/>
    </source>
</evidence>
<feature type="region of interest" description="Disordered" evidence="3">
    <location>
        <begin position="400"/>
        <end position="426"/>
    </location>
</feature>
<keyword evidence="4" id="KW-0472">Membrane</keyword>
<reference evidence="6 7" key="1">
    <citation type="submission" date="2021-05" db="EMBL/GenBank/DDBJ databases">
        <title>Genome Assembly of Synthetic Allotetraploid Brassica napus Reveals Homoeologous Exchanges between Subgenomes.</title>
        <authorList>
            <person name="Davis J.T."/>
        </authorList>
    </citation>
    <scope>NUCLEOTIDE SEQUENCE [LARGE SCALE GENOMIC DNA]</scope>
    <source>
        <strain evidence="7">cv. Da-Ae</strain>
        <tissue evidence="6">Seedling</tissue>
    </source>
</reference>
<evidence type="ECO:0000313" key="7">
    <source>
        <dbReference type="Proteomes" id="UP000824890"/>
    </source>
</evidence>
<evidence type="ECO:0000259" key="5">
    <source>
        <dbReference type="Pfam" id="PF02902"/>
    </source>
</evidence>
<evidence type="ECO:0000313" key="6">
    <source>
        <dbReference type="EMBL" id="KAH0917189.1"/>
    </source>
</evidence>
<keyword evidence="2" id="KW-0378">Hydrolase</keyword>
<gene>
    <name evidence="6" type="ORF">HID58_024849</name>
</gene>
<name>A0ABQ8CJE6_BRANA</name>
<keyword evidence="4" id="KW-0812">Transmembrane</keyword>
<organism evidence="6 7">
    <name type="scientific">Brassica napus</name>
    <name type="common">Rape</name>
    <dbReference type="NCBI Taxonomy" id="3708"/>
    <lineage>
        <taxon>Eukaryota</taxon>
        <taxon>Viridiplantae</taxon>
        <taxon>Streptophyta</taxon>
        <taxon>Embryophyta</taxon>
        <taxon>Tracheophyta</taxon>
        <taxon>Spermatophyta</taxon>
        <taxon>Magnoliopsida</taxon>
        <taxon>eudicotyledons</taxon>
        <taxon>Gunneridae</taxon>
        <taxon>Pentapetalae</taxon>
        <taxon>rosids</taxon>
        <taxon>malvids</taxon>
        <taxon>Brassicales</taxon>
        <taxon>Brassicaceae</taxon>
        <taxon>Brassiceae</taxon>
        <taxon>Brassica</taxon>
    </lineage>
</organism>
<keyword evidence="7" id="KW-1185">Reference proteome</keyword>
<evidence type="ECO:0000256" key="2">
    <source>
        <dbReference type="ARBA" id="ARBA00022801"/>
    </source>
</evidence>
<proteinExistence type="predicted"/>
<keyword evidence="1" id="KW-0645">Protease</keyword>
<comment type="caution">
    <text evidence="6">The sequence shown here is derived from an EMBL/GenBank/DDBJ whole genome shotgun (WGS) entry which is preliminary data.</text>
</comment>
<dbReference type="Proteomes" id="UP000824890">
    <property type="component" value="Unassembled WGS sequence"/>
</dbReference>
<feature type="non-terminal residue" evidence="6">
    <location>
        <position position="548"/>
    </location>
</feature>
<protein>
    <recommendedName>
        <fullName evidence="5">Ubiquitin-like protease family profile domain-containing protein</fullName>
    </recommendedName>
</protein>
<dbReference type="Pfam" id="PF02902">
    <property type="entry name" value="Peptidase_C48"/>
    <property type="match status" value="1"/>
</dbReference>
<feature type="non-terminal residue" evidence="6">
    <location>
        <position position="1"/>
    </location>
</feature>
<feature type="compositionally biased region" description="Basic residues" evidence="3">
    <location>
        <begin position="317"/>
        <end position="326"/>
    </location>
</feature>
<feature type="domain" description="Ubiquitin-like protease family profile" evidence="5">
    <location>
        <begin position="454"/>
        <end position="541"/>
    </location>
</feature>
<evidence type="ECO:0000256" key="4">
    <source>
        <dbReference type="SAM" id="Phobius"/>
    </source>
</evidence>
<feature type="compositionally biased region" description="Polar residues" evidence="3">
    <location>
        <begin position="400"/>
        <end position="410"/>
    </location>
</feature>
<sequence>EHFNRTFVSRPYYLQLIDSPPSVLTSTFHLRFYPSFAMFSEIPQSLKPFVFDLPSHHYQVSCKLIHYFLSGLFLVGILFVMVLKNLVPSPVYIVAPSLKGITPTILNQLRMTKTDVQGFLLSLQFVAFPAIPELLSYISASFDQLTLMDLEDGHLPYNPLINSVDIHHVEFSPDPLIVAPKPWLKRDGKESVSITQSLKPKHTSAMKQRCISSYFTHSSSTSFTNEQLTEMVIQLKTQMKQLHQLIKRKKKRSHGTQSSFHTLMSRRKKSDTPDDTSQPEPLPLNDDVPNDQDVGAMETNGLPESQSPISSKYAAQLHHHSTKTRPKPLLLPTNNSPPPTSLVVSSPVANPIIHTPIVHDSHDHPSPTVHISREHNAESDHVSPIYITTIHHPPADTDMIKTNQNSSTNHPSDDLERPPTPVTLKPATSLTTTRLHMQGGELEEAVAWKALIVPHMEILIHMLAARHSTQLAREYATFTTPFLAIFIEDIWVEFKRSRKKATFSWDERLVDIVLPPRMKEIDDIHTVYTPMIWNDSHWVVCEPKFALS</sequence>
<accession>A0ABQ8CJE6</accession>
<feature type="transmembrane region" description="Helical" evidence="4">
    <location>
        <begin position="64"/>
        <end position="83"/>
    </location>
</feature>
<feature type="compositionally biased region" description="Basic residues" evidence="3">
    <location>
        <begin position="245"/>
        <end position="254"/>
    </location>
</feature>